<comment type="caution">
    <text evidence="1">The sequence shown here is derived from an EMBL/GenBank/DDBJ whole genome shotgun (WGS) entry which is preliminary data.</text>
</comment>
<accession>A0A840K8Y2</accession>
<evidence type="ECO:0000313" key="2">
    <source>
        <dbReference type="Proteomes" id="UP000592180"/>
    </source>
</evidence>
<name>A0A840K8Y2_9FLAO</name>
<keyword evidence="2" id="KW-1185">Reference proteome</keyword>
<reference evidence="1 2" key="1">
    <citation type="submission" date="2020-08" db="EMBL/GenBank/DDBJ databases">
        <title>Functional genomics of gut bacteria from endangered species of beetles.</title>
        <authorList>
            <person name="Carlos-Shanley C."/>
        </authorList>
    </citation>
    <scope>NUCLEOTIDE SEQUENCE [LARGE SCALE GENOMIC DNA]</scope>
    <source>
        <strain evidence="1 2">S00151</strain>
    </source>
</reference>
<dbReference type="RefSeq" id="WP_184185932.1">
    <property type="nucleotide sequence ID" value="NZ_JACHLE010000001.1"/>
</dbReference>
<proteinExistence type="predicted"/>
<gene>
    <name evidence="1" type="ORF">HNP38_001203</name>
</gene>
<organism evidence="1 2">
    <name type="scientific">Chryseobacterium defluvii</name>
    <dbReference type="NCBI Taxonomy" id="160396"/>
    <lineage>
        <taxon>Bacteria</taxon>
        <taxon>Pseudomonadati</taxon>
        <taxon>Bacteroidota</taxon>
        <taxon>Flavobacteriia</taxon>
        <taxon>Flavobacteriales</taxon>
        <taxon>Weeksellaceae</taxon>
        <taxon>Chryseobacterium group</taxon>
        <taxon>Chryseobacterium</taxon>
    </lineage>
</organism>
<dbReference type="AlphaFoldDB" id="A0A840K8Y2"/>
<dbReference type="Proteomes" id="UP000592180">
    <property type="component" value="Unassembled WGS sequence"/>
</dbReference>
<evidence type="ECO:0000313" key="1">
    <source>
        <dbReference type="EMBL" id="MBB4805931.1"/>
    </source>
</evidence>
<sequence>MKRNLLPWIFLLPLFYYAQVGISNSTPAATLDITAKNATGTTSNVDGMLIPRVDRERAQSMTSIPTSTLIYVNSIATGSLGGTAVNIDTVGYYYFNGSVWTKLDTSFNIYNSDGTLSGNRQVNMGTNTLFFQNGSNRINFNHTVTDANINMSAVTRANIRLAAGFGAAASNLSIFQDINSSGQILVSGASSGLYVGSTTGSTSPVHLATNGAIALTAINGGNVGVGTITPQRKLHVNGDLQITNELNVGGSSGAAGSAGTSGQILTSNGAGVAPTWKTLNTSSGTISTANYVQGTTALTINQGAVADVPGVTITLTVPAGITQTFLFTVLGYATSSTATDAQGAFYLLQNGVKISSAYTSMVSGTALVRLPIPVTFLKAVTLAAGTYTFKVQYSAWAGNQIVNFVPSTYSGYNGDTEAMLTKMQVLVYNN</sequence>
<protein>
    <submittedName>
        <fullName evidence="1">Uncharacterized protein</fullName>
    </submittedName>
</protein>
<dbReference type="EMBL" id="JACHLE010000001">
    <property type="protein sequence ID" value="MBB4805931.1"/>
    <property type="molecule type" value="Genomic_DNA"/>
</dbReference>